<dbReference type="AlphaFoldDB" id="A0A7I8KIE7"/>
<dbReference type="Proteomes" id="UP000663760">
    <property type="component" value="Chromosome 5"/>
</dbReference>
<dbReference type="PANTHER" id="PTHR13587:SF7">
    <property type="entry name" value="INTEGRATOR COMPLEX SUBUNIT 3"/>
    <property type="match status" value="1"/>
</dbReference>
<reference evidence="2" key="1">
    <citation type="submission" date="2020-02" db="EMBL/GenBank/DDBJ databases">
        <authorList>
            <person name="Scholz U."/>
            <person name="Mascher M."/>
            <person name="Fiebig A."/>
        </authorList>
    </citation>
    <scope>NUCLEOTIDE SEQUENCE</scope>
</reference>
<evidence type="ECO:0000313" key="2">
    <source>
        <dbReference type="EMBL" id="CAA7396954.1"/>
    </source>
</evidence>
<dbReference type="GO" id="GO:0005737">
    <property type="term" value="C:cytoplasm"/>
    <property type="evidence" value="ECO:0007669"/>
    <property type="project" value="TreeGrafter"/>
</dbReference>
<dbReference type="InterPro" id="IPR019333">
    <property type="entry name" value="INTS3_N"/>
</dbReference>
<protein>
    <recommendedName>
        <fullName evidence="1">Integrator complex subunit 3 N-terminal domain-containing protein</fullName>
    </recommendedName>
</protein>
<accession>A0A7I8KIE7</accession>
<organism evidence="2 3">
    <name type="scientific">Spirodela intermedia</name>
    <name type="common">Intermediate duckweed</name>
    <dbReference type="NCBI Taxonomy" id="51605"/>
    <lineage>
        <taxon>Eukaryota</taxon>
        <taxon>Viridiplantae</taxon>
        <taxon>Streptophyta</taxon>
        <taxon>Embryophyta</taxon>
        <taxon>Tracheophyta</taxon>
        <taxon>Spermatophyta</taxon>
        <taxon>Magnoliopsida</taxon>
        <taxon>Liliopsida</taxon>
        <taxon>Araceae</taxon>
        <taxon>Lemnoideae</taxon>
        <taxon>Spirodela</taxon>
    </lineage>
</organism>
<gene>
    <name evidence="2" type="ORF">SI8410_05007617</name>
</gene>
<dbReference type="EMBL" id="LR746268">
    <property type="protein sequence ID" value="CAA7396954.1"/>
    <property type="molecule type" value="Genomic_DNA"/>
</dbReference>
<evidence type="ECO:0000313" key="3">
    <source>
        <dbReference type="Proteomes" id="UP000663760"/>
    </source>
</evidence>
<dbReference type="Pfam" id="PF10189">
    <property type="entry name" value="Ints3_N"/>
    <property type="match status" value="1"/>
</dbReference>
<name>A0A7I8KIE7_SPIIN</name>
<feature type="domain" description="Integrator complex subunit 3 N-terminal" evidence="1">
    <location>
        <begin position="50"/>
        <end position="452"/>
    </location>
</feature>
<proteinExistence type="predicted"/>
<keyword evidence="3" id="KW-1185">Reference proteome</keyword>
<dbReference type="InterPro" id="IPR045334">
    <property type="entry name" value="INTS3"/>
</dbReference>
<dbReference type="OrthoDB" id="2021145at2759"/>
<evidence type="ECO:0000259" key="1">
    <source>
        <dbReference type="Pfam" id="PF10189"/>
    </source>
</evidence>
<sequence>MSSSSVPQLLLTGEHEAADGTELSLREAFALLRPRLRPPFPLRSPSSPAEYHQLILALAYGALSDHPRAARAHLVHLHATVSDGYSLFTRTLLHLSLHSFPRLLPSARARLLSVTSELIGTAAVGVDRLVVSLLRWVHIGDFSPPNLWLAEQLLGVLTLRWSWLLEEPSVLTSALFLFLRLLSDHYRLAAGDGRMDSLKSAEVGFCVRALREQFHLCVAIGRDLVRLLQDLVSVPEFRRLWEDLLIRPSDISRLYRRSTPAEYLLMGITPEMETRMRFLLSQVKTGSRRRYLEWFAGKFLRRPEQEAAAVDLVRFVCCAHHPPNEVLRSDVVPRWMMVGWLLTACRKNYFAAGAKLALFYDWLFFDEVNDSIMNIEPAILLMVNSVPEYVELTQTLMEFLLLLVDHYDEGRRDLILQSVRKAFREVVRKGVVQSLDALSTCSLISPALRESFTRLIHGSNPAQAQAVD</sequence>
<dbReference type="PANTHER" id="PTHR13587">
    <property type="entry name" value="INTEGRATOR COMPLEX SUBUNIT 3"/>
    <property type="match status" value="1"/>
</dbReference>